<dbReference type="InterPro" id="IPR015422">
    <property type="entry name" value="PyrdxlP-dep_Trfase_small"/>
</dbReference>
<dbReference type="PANTHER" id="PTHR43092">
    <property type="entry name" value="L-CYSTEINE DESULFHYDRASE"/>
    <property type="match status" value="1"/>
</dbReference>
<accession>A0A4S2MR08</accession>
<reference evidence="3 4" key="1">
    <citation type="submission" date="2019-04" db="EMBL/GenBank/DDBJ databases">
        <title>Comparative genomics and transcriptomics to analyze fruiting body development in filamentous ascomycetes.</title>
        <authorList>
            <consortium name="DOE Joint Genome Institute"/>
            <person name="Lutkenhaus R."/>
            <person name="Traeger S."/>
            <person name="Breuer J."/>
            <person name="Kuo A."/>
            <person name="Lipzen A."/>
            <person name="Pangilinan J."/>
            <person name="Dilworth D."/>
            <person name="Sandor L."/>
            <person name="Poggeler S."/>
            <person name="Barry K."/>
            <person name="Grigoriev I.V."/>
            <person name="Nowrousian M."/>
        </authorList>
    </citation>
    <scope>NUCLEOTIDE SEQUENCE [LARGE SCALE GENOMIC DNA]</scope>
    <source>
        <strain evidence="3 4">CBS 389.68</strain>
    </source>
</reference>
<evidence type="ECO:0000256" key="1">
    <source>
        <dbReference type="ARBA" id="ARBA00022898"/>
    </source>
</evidence>
<dbReference type="Pfam" id="PF00266">
    <property type="entry name" value="Aminotran_5"/>
    <property type="match status" value="1"/>
</dbReference>
<feature type="domain" description="Aminotransferase class V" evidence="2">
    <location>
        <begin position="81"/>
        <end position="263"/>
    </location>
</feature>
<keyword evidence="3" id="KW-0808">Transferase</keyword>
<protein>
    <submittedName>
        <fullName evidence="3">PLP-dependent transferase</fullName>
    </submittedName>
</protein>
<dbReference type="OrthoDB" id="5978656at2759"/>
<proteinExistence type="predicted"/>
<name>A0A4S2MR08_9PEZI</name>
<sequence>MPQKSKIEQEVDAQLAEFASKLSNTSYGKEMRKHFAFDPEWINLNHGSFGATPKSITALQHHFMNISERRPDHWIRYLFPELLIKSRTALSHLLSTPRSNLVLVPNATTGVNTVLRSLTFQPGDKIVYFNFIYGGCHHTVQYITESTPLESIRINITLPVSDDDLLATFTHTLTTTPGVKIAIFDTITSQPAARLPFERLTAECRRLGVLSLVDAAHGVGQIPLHLSNLDPDFFVSNLHKWLFVPRGCAVLYVPQRNQKLIRSTLPTSWGFQPLEGGVVSPLPKPQSLGEGECTGYGVCGDEEWTDQFTFNGTTEACHYALIPAALKFCTDVCGGEEKIYAYLERLADKAEVIFKSVLGTGESFGAPSAMRNIKAPIDVEAVKRQGGEVCDIAKWMELKLVEEEDMFITVTEYGGAMWVRVSAQVYLDEDDLRRGAVKVREWCERAMKGEWVEQKKSEGKL</sequence>
<dbReference type="Gene3D" id="3.90.1150.10">
    <property type="entry name" value="Aspartate Aminotransferase, domain 1"/>
    <property type="match status" value="1"/>
</dbReference>
<dbReference type="GO" id="GO:0016740">
    <property type="term" value="F:transferase activity"/>
    <property type="evidence" value="ECO:0007669"/>
    <property type="project" value="UniProtKB-KW"/>
</dbReference>
<dbReference type="InterPro" id="IPR015424">
    <property type="entry name" value="PyrdxlP-dep_Trfase"/>
</dbReference>
<evidence type="ECO:0000313" key="3">
    <source>
        <dbReference type="EMBL" id="TGZ77148.1"/>
    </source>
</evidence>
<dbReference type="AlphaFoldDB" id="A0A4S2MR08"/>
<dbReference type="Gene3D" id="3.40.640.10">
    <property type="entry name" value="Type I PLP-dependent aspartate aminotransferase-like (Major domain)"/>
    <property type="match status" value="1"/>
</dbReference>
<dbReference type="InterPro" id="IPR000192">
    <property type="entry name" value="Aminotrans_V_dom"/>
</dbReference>
<keyword evidence="4" id="KW-1185">Reference proteome</keyword>
<dbReference type="PANTHER" id="PTHR43092:SF2">
    <property type="entry name" value="HERCYNYLCYSTEINE SULFOXIDE LYASE"/>
    <property type="match status" value="1"/>
</dbReference>
<organism evidence="3 4">
    <name type="scientific">Ascodesmis nigricans</name>
    <dbReference type="NCBI Taxonomy" id="341454"/>
    <lineage>
        <taxon>Eukaryota</taxon>
        <taxon>Fungi</taxon>
        <taxon>Dikarya</taxon>
        <taxon>Ascomycota</taxon>
        <taxon>Pezizomycotina</taxon>
        <taxon>Pezizomycetes</taxon>
        <taxon>Pezizales</taxon>
        <taxon>Ascodesmidaceae</taxon>
        <taxon>Ascodesmis</taxon>
    </lineage>
</organism>
<dbReference type="SUPFAM" id="SSF53383">
    <property type="entry name" value="PLP-dependent transferases"/>
    <property type="match status" value="1"/>
</dbReference>
<keyword evidence="1" id="KW-0663">Pyridoxal phosphate</keyword>
<dbReference type="InterPro" id="IPR015421">
    <property type="entry name" value="PyrdxlP-dep_Trfase_major"/>
</dbReference>
<dbReference type="Proteomes" id="UP000298138">
    <property type="component" value="Unassembled WGS sequence"/>
</dbReference>
<gene>
    <name evidence="3" type="ORF">EX30DRAFT_311585</name>
</gene>
<evidence type="ECO:0000259" key="2">
    <source>
        <dbReference type="Pfam" id="PF00266"/>
    </source>
</evidence>
<evidence type="ECO:0000313" key="4">
    <source>
        <dbReference type="Proteomes" id="UP000298138"/>
    </source>
</evidence>
<dbReference type="STRING" id="341454.A0A4S2MR08"/>
<dbReference type="EMBL" id="ML220158">
    <property type="protein sequence ID" value="TGZ77148.1"/>
    <property type="molecule type" value="Genomic_DNA"/>
</dbReference>
<dbReference type="InParanoid" id="A0A4S2MR08"/>